<gene>
    <name evidence="1" type="ORF">KPL71_017192</name>
</gene>
<comment type="caution">
    <text evidence="1">The sequence shown here is derived from an EMBL/GenBank/DDBJ whole genome shotgun (WGS) entry which is preliminary data.</text>
</comment>
<accession>A0ACB8JME9</accession>
<reference evidence="2" key="1">
    <citation type="journal article" date="2023" name="Hortic. Res.">
        <title>A chromosome-level phased genome enabling allele-level studies in sweet orange: a case study on citrus Huanglongbing tolerance.</title>
        <authorList>
            <person name="Wu B."/>
            <person name="Yu Q."/>
            <person name="Deng Z."/>
            <person name="Duan Y."/>
            <person name="Luo F."/>
            <person name="Gmitter F. Jr."/>
        </authorList>
    </citation>
    <scope>NUCLEOTIDE SEQUENCE [LARGE SCALE GENOMIC DNA]</scope>
    <source>
        <strain evidence="2">cv. Valencia</strain>
    </source>
</reference>
<evidence type="ECO:0000313" key="2">
    <source>
        <dbReference type="Proteomes" id="UP000829398"/>
    </source>
</evidence>
<dbReference type="Proteomes" id="UP000829398">
    <property type="component" value="Chromosome 6"/>
</dbReference>
<evidence type="ECO:0000313" key="1">
    <source>
        <dbReference type="EMBL" id="KAH9733917.1"/>
    </source>
</evidence>
<sequence length="743" mass="84447">MITRSKAGIFKPKLYNVTLVHKEPESVKEVMENPKWLAAMKDEYNALINNKTGSLVPRSAGQKIVGNNPVVKSATVRVVISLAVMKQWEIRQVDVNNAFLNGELTEEVFMDQPTCFVNDQKPDFMCKLHKSLYGLKQAPRAWYEKLKSCLLQWDFINSGADSSLFIKKTSNFMIMVLIYVDDILITGPDSAALETFIAELSRVFALKDLGNLSYFLGIEVLYDAGCIYLSQRKYIRDLLSKVQLLECKGIDTHMSTGIKLQKETSCHLGQYVTDPTHYRSIVGGMQYLILTRPEIAFAVNKLSQYVSIPTLQHLVACKRVLRYLKSTQDYGLKFVQHGEMKITGFTDADWACDLDDRKSVGAYCIYLGNNLISWSSKKQSVIARSSAETEYRALASASAEISWLQSLFSEIGLSCIETPTIWCDNTSATELARNPVCHSRTKHIEIDIHLIRNKWTMSIKYFNWYVDLDQNIENLKVAMLAKPPYLTYNQFVLALQRHEQMLCSEQEDKKQFVNHEQAFFSQRGRARNQGGHFNSRGRGFTPAGRNGNQNFVHQSQRNNNNFQKFHARNNSNIKNANQQNVDPRFGHSYQSGEIPHALVAMHINDEDDDPTFYADSGATTHITNNSDLCMSGSVMVKIIHPCMRKHQICIDLKGSNWNHENRKQAAARGIESFSMPYRTKRPSIRYERTNRKTVEEAHICSVVNKADDYSSCCIRLQVDDMDCQLAPGGYVTACARDGQLKLL</sequence>
<dbReference type="EMBL" id="CM039175">
    <property type="protein sequence ID" value="KAH9733917.1"/>
    <property type="molecule type" value="Genomic_DNA"/>
</dbReference>
<organism evidence="1 2">
    <name type="scientific">Citrus sinensis</name>
    <name type="common">Sweet orange</name>
    <name type="synonym">Citrus aurantium var. sinensis</name>
    <dbReference type="NCBI Taxonomy" id="2711"/>
    <lineage>
        <taxon>Eukaryota</taxon>
        <taxon>Viridiplantae</taxon>
        <taxon>Streptophyta</taxon>
        <taxon>Embryophyta</taxon>
        <taxon>Tracheophyta</taxon>
        <taxon>Spermatophyta</taxon>
        <taxon>Magnoliopsida</taxon>
        <taxon>eudicotyledons</taxon>
        <taxon>Gunneridae</taxon>
        <taxon>Pentapetalae</taxon>
        <taxon>rosids</taxon>
        <taxon>malvids</taxon>
        <taxon>Sapindales</taxon>
        <taxon>Rutaceae</taxon>
        <taxon>Aurantioideae</taxon>
        <taxon>Citrus</taxon>
    </lineage>
</organism>
<protein>
    <submittedName>
        <fullName evidence="1">Retrovirus-related pol polyprotein from transposon RE1</fullName>
    </submittedName>
</protein>
<proteinExistence type="predicted"/>
<name>A0ACB8JME9_CITSI</name>
<keyword evidence="2" id="KW-1185">Reference proteome</keyword>